<dbReference type="InterPro" id="IPR010730">
    <property type="entry name" value="HET"/>
</dbReference>
<organism evidence="2 3">
    <name type="scientific">Cytospora leucostoma</name>
    <dbReference type="NCBI Taxonomy" id="1230097"/>
    <lineage>
        <taxon>Eukaryota</taxon>
        <taxon>Fungi</taxon>
        <taxon>Dikarya</taxon>
        <taxon>Ascomycota</taxon>
        <taxon>Pezizomycotina</taxon>
        <taxon>Sordariomycetes</taxon>
        <taxon>Sordariomycetidae</taxon>
        <taxon>Diaporthales</taxon>
        <taxon>Cytosporaceae</taxon>
        <taxon>Cytospora</taxon>
    </lineage>
</organism>
<evidence type="ECO:0000259" key="1">
    <source>
        <dbReference type="Pfam" id="PF06985"/>
    </source>
</evidence>
<proteinExistence type="predicted"/>
<evidence type="ECO:0000313" key="3">
    <source>
        <dbReference type="Proteomes" id="UP000285146"/>
    </source>
</evidence>
<gene>
    <name evidence="2" type="ORF">VPNG_04110</name>
</gene>
<dbReference type="Proteomes" id="UP000285146">
    <property type="component" value="Unassembled WGS sequence"/>
</dbReference>
<feature type="domain" description="Heterokaryon incompatibility" evidence="1">
    <location>
        <begin position="22"/>
        <end position="110"/>
    </location>
</feature>
<dbReference type="PANTHER" id="PTHR10622:SF10">
    <property type="entry name" value="HET DOMAIN-CONTAINING PROTEIN"/>
    <property type="match status" value="1"/>
</dbReference>
<dbReference type="STRING" id="1230097.A0A423XD45"/>
<dbReference type="InParanoid" id="A0A423XD45"/>
<dbReference type="OrthoDB" id="194358at2759"/>
<sequence>MRLINTRSLEIQEFGQSGDPLYAILSHTWGDCEATFHEWRSRVTRFRKRRRPGFAKVLAACAQARRDGFSHIWVDTVCIDKTSSAELSEAINSMFKWYEGAMICYVYLADIPSYSSSGVDLLDLMAKSRWFTRGWTLQELIAPYKVVLYSRSWTHLGTKKALSSFIADVTGVDQLCICKEKALDNYSVAQRMSWAADRSTTRPEDMAYCLLGIFGINMPLLYGEGEKAFIRLQEEILRASDDHSVLAFDAASSGNPLLADHPSLFRDMKTIQPTLSCRITPPFAMTNAGLSMETPLIQTLSPYWVLAVLNCIEINDHMGTLKNQICLPLLGRDGIYTRAQTPVCLLRRCLREAHTPAGLRAEIEDLTTPVETKYLVSRFPRARKSPAAAAAVPGGYYETTNSRAAALGGSSGFGTDARRTSGFMLAFPRGRAGYQLVGAYPPGALHRGTSFFDPPAAGSGQPFAHGLLVFQQTSDDGGARPRVGVYLAQTSGSSPGPGPGPRSENWGGRWMCVLTALPDGVDLYDRCRRCWQFGADPDEWGHYHHMGRYIAAARTRVPLRHPARYAVMVELVFDADVLLLERARYKAGLH</sequence>
<dbReference type="EMBL" id="LKEB01000016">
    <property type="protein sequence ID" value="ROW13990.1"/>
    <property type="molecule type" value="Genomic_DNA"/>
</dbReference>
<name>A0A423XD45_9PEZI</name>
<dbReference type="Pfam" id="PF06985">
    <property type="entry name" value="HET"/>
    <property type="match status" value="1"/>
</dbReference>
<reference evidence="2 3" key="1">
    <citation type="submission" date="2015-09" db="EMBL/GenBank/DDBJ databases">
        <title>Host preference determinants of Valsa canker pathogens revealed by comparative genomics.</title>
        <authorList>
            <person name="Yin Z."/>
            <person name="Huang L."/>
        </authorList>
    </citation>
    <scope>NUCLEOTIDE SEQUENCE [LARGE SCALE GENOMIC DNA]</scope>
    <source>
        <strain evidence="2 3">SXYLt</strain>
    </source>
</reference>
<accession>A0A423XD45</accession>
<comment type="caution">
    <text evidence="2">The sequence shown here is derived from an EMBL/GenBank/DDBJ whole genome shotgun (WGS) entry which is preliminary data.</text>
</comment>
<evidence type="ECO:0000313" key="2">
    <source>
        <dbReference type="EMBL" id="ROW13990.1"/>
    </source>
</evidence>
<dbReference type="AlphaFoldDB" id="A0A423XD45"/>
<keyword evidence="3" id="KW-1185">Reference proteome</keyword>
<protein>
    <recommendedName>
        <fullName evidence="1">Heterokaryon incompatibility domain-containing protein</fullName>
    </recommendedName>
</protein>
<dbReference type="PANTHER" id="PTHR10622">
    <property type="entry name" value="HET DOMAIN-CONTAINING PROTEIN"/>
    <property type="match status" value="1"/>
</dbReference>